<name>A0ACC1YL66_MELAZ</name>
<accession>A0ACC1YL66</accession>
<sequence length="446" mass="50119">MEVEIISKDCIKPSSPTPLHLKNHKFSFLDVHSGYGYIPLVLYYPVNQETILSASDIDHINSVRLQILKQSLSETLSRFYPFAGKIKDSYSIDCNDEGVYLLEAKVNCFLNEFLSNPDISSINKFIPDEAKWNSAQESYVAGVQATTFACGGIVVGVYVSHSVADGAAFSTFLRSWSVIACKNTEEVRPKFDASSFFPHNDAYPREEYLAHQYNYFMKLGKYITRRYVFDASAIANLKAKATSSRLPNPTRVELVTALFGKCITRAVKARSGSDKSVSMTHAVNLRRKAKPQFSEYYMGNFIWLAPVACKDKEVELGDFVCQMKESVAKLNGDFVSSLQGDGGWINYLEAIKHESEIFSDPENLLFFTSWCNFGFYDVDFGWGKPAWVSNIDQAESNFLLGSICLMDTRERDGIEAWAFLVEEDVFTLESDKEFVALAAVDPSPLK</sequence>
<keyword evidence="2" id="KW-1185">Reference proteome</keyword>
<comment type="caution">
    <text evidence="1">The sequence shown here is derived from an EMBL/GenBank/DDBJ whole genome shotgun (WGS) entry which is preliminary data.</text>
</comment>
<proteinExistence type="predicted"/>
<reference evidence="1 2" key="1">
    <citation type="journal article" date="2023" name="Science">
        <title>Complex scaffold remodeling in plant triterpene biosynthesis.</title>
        <authorList>
            <person name="De La Pena R."/>
            <person name="Hodgson H."/>
            <person name="Liu J.C."/>
            <person name="Stephenson M.J."/>
            <person name="Martin A.C."/>
            <person name="Owen C."/>
            <person name="Harkess A."/>
            <person name="Leebens-Mack J."/>
            <person name="Jimenez L.E."/>
            <person name="Osbourn A."/>
            <person name="Sattely E.S."/>
        </authorList>
    </citation>
    <scope>NUCLEOTIDE SEQUENCE [LARGE SCALE GENOMIC DNA]</scope>
    <source>
        <strain evidence="2">cv. JPN11</strain>
        <tissue evidence="1">Leaf</tissue>
    </source>
</reference>
<evidence type="ECO:0000313" key="1">
    <source>
        <dbReference type="EMBL" id="KAJ4723779.1"/>
    </source>
</evidence>
<protein>
    <submittedName>
        <fullName evidence="1">Vinorine synthase-like</fullName>
    </submittedName>
</protein>
<gene>
    <name evidence="1" type="ORF">OWV82_007104</name>
</gene>
<evidence type="ECO:0000313" key="2">
    <source>
        <dbReference type="Proteomes" id="UP001164539"/>
    </source>
</evidence>
<dbReference type="Proteomes" id="UP001164539">
    <property type="component" value="Chromosome 3"/>
</dbReference>
<organism evidence="1 2">
    <name type="scientific">Melia azedarach</name>
    <name type="common">Chinaberry tree</name>
    <dbReference type="NCBI Taxonomy" id="155640"/>
    <lineage>
        <taxon>Eukaryota</taxon>
        <taxon>Viridiplantae</taxon>
        <taxon>Streptophyta</taxon>
        <taxon>Embryophyta</taxon>
        <taxon>Tracheophyta</taxon>
        <taxon>Spermatophyta</taxon>
        <taxon>Magnoliopsida</taxon>
        <taxon>eudicotyledons</taxon>
        <taxon>Gunneridae</taxon>
        <taxon>Pentapetalae</taxon>
        <taxon>rosids</taxon>
        <taxon>malvids</taxon>
        <taxon>Sapindales</taxon>
        <taxon>Meliaceae</taxon>
        <taxon>Melia</taxon>
    </lineage>
</organism>
<dbReference type="EMBL" id="CM051396">
    <property type="protein sequence ID" value="KAJ4723779.1"/>
    <property type="molecule type" value="Genomic_DNA"/>
</dbReference>